<feature type="transmembrane region" description="Helical" evidence="1">
    <location>
        <begin position="35"/>
        <end position="53"/>
    </location>
</feature>
<protein>
    <submittedName>
        <fullName evidence="2">YjzD family protein</fullName>
    </submittedName>
</protein>
<keyword evidence="3" id="KW-1185">Reference proteome</keyword>
<evidence type="ECO:0000313" key="3">
    <source>
        <dbReference type="Proteomes" id="UP001145069"/>
    </source>
</evidence>
<reference evidence="2" key="1">
    <citation type="submission" date="2022-06" db="EMBL/GenBank/DDBJ databases">
        <title>Aquibacillus sp. a new bacterium isolated from soil saline samples.</title>
        <authorList>
            <person name="Galisteo C."/>
            <person name="De La Haba R."/>
            <person name="Sanchez-Porro C."/>
            <person name="Ventosa A."/>
        </authorList>
    </citation>
    <scope>NUCLEOTIDE SEQUENCE</scope>
    <source>
        <strain evidence="2">3ASR75-54</strain>
    </source>
</reference>
<dbReference type="InterPro" id="IPR021324">
    <property type="entry name" value="DUF2929"/>
</dbReference>
<accession>A0A9X4AGK7</accession>
<name>A0A9X4AGK7_9BACI</name>
<keyword evidence="1" id="KW-1133">Transmembrane helix</keyword>
<evidence type="ECO:0000313" key="2">
    <source>
        <dbReference type="EMBL" id="MDC3417218.1"/>
    </source>
</evidence>
<dbReference type="EMBL" id="JAMQKC010000007">
    <property type="protein sequence ID" value="MDC3417218.1"/>
    <property type="molecule type" value="Genomic_DNA"/>
</dbReference>
<dbReference type="Pfam" id="PF11151">
    <property type="entry name" value="DUF2929"/>
    <property type="match status" value="1"/>
</dbReference>
<keyword evidence="1" id="KW-0812">Transmembrane</keyword>
<comment type="caution">
    <text evidence="2">The sequence shown here is derived from an EMBL/GenBank/DDBJ whole genome shotgun (WGS) entry which is preliminary data.</text>
</comment>
<dbReference type="RefSeq" id="WP_272446286.1">
    <property type="nucleotide sequence ID" value="NZ_JAMQKC010000007.1"/>
</dbReference>
<keyword evidence="1" id="KW-0472">Membrane</keyword>
<dbReference type="AlphaFoldDB" id="A0A9X4AGK7"/>
<organism evidence="2 3">
    <name type="scientific">Aquibacillus salsiterrae</name>
    <dbReference type="NCBI Taxonomy" id="2950439"/>
    <lineage>
        <taxon>Bacteria</taxon>
        <taxon>Bacillati</taxon>
        <taxon>Bacillota</taxon>
        <taxon>Bacilli</taxon>
        <taxon>Bacillales</taxon>
        <taxon>Bacillaceae</taxon>
        <taxon>Aquibacillus</taxon>
    </lineage>
</organism>
<gene>
    <name evidence="2" type="ORF">NC799_09865</name>
</gene>
<proteinExistence type="predicted"/>
<dbReference type="Proteomes" id="UP001145069">
    <property type="component" value="Unassembled WGS sequence"/>
</dbReference>
<evidence type="ECO:0000256" key="1">
    <source>
        <dbReference type="SAM" id="Phobius"/>
    </source>
</evidence>
<sequence length="58" mass="6488">MRYIWTIIWAILLSFLVSYVLTAMAGETFQFGPVFAVAAMFIIAITTIGDGVLKEEQE</sequence>